<dbReference type="CDD" id="cd00684">
    <property type="entry name" value="Terpene_cyclase_plant_C1"/>
    <property type="match status" value="1"/>
</dbReference>
<evidence type="ECO:0000256" key="2">
    <source>
        <dbReference type="ARBA" id="ARBA00001946"/>
    </source>
</evidence>
<dbReference type="GO" id="GO:0010333">
    <property type="term" value="F:terpene synthase activity"/>
    <property type="evidence" value="ECO:0007669"/>
    <property type="project" value="UniProtKB-ARBA"/>
</dbReference>
<dbReference type="PANTHER" id="PTHR31225">
    <property type="entry name" value="OS04G0344100 PROTEIN-RELATED"/>
    <property type="match status" value="1"/>
</dbReference>
<dbReference type="AlphaFoldDB" id="A0ABC9BYY2"/>
<dbReference type="Proteomes" id="UP001497457">
    <property type="component" value="Chromosome 28b"/>
</dbReference>
<evidence type="ECO:0000313" key="6">
    <source>
        <dbReference type="EMBL" id="CAL5009972.1"/>
    </source>
</evidence>
<name>A0ABC9BYY2_9POAL</name>
<dbReference type="SUPFAM" id="SSF48239">
    <property type="entry name" value="Terpenoid cyclases/Protein prenyltransferases"/>
    <property type="match status" value="1"/>
</dbReference>
<dbReference type="Pfam" id="PF01397">
    <property type="entry name" value="Terpene_synth"/>
    <property type="match status" value="1"/>
</dbReference>
<accession>A0ABC9BYY2</accession>
<feature type="domain" description="Terpene synthase metal-binding" evidence="5">
    <location>
        <begin position="298"/>
        <end position="536"/>
    </location>
</feature>
<dbReference type="InterPro" id="IPR034741">
    <property type="entry name" value="Terpene_cyclase-like_1_C"/>
</dbReference>
<evidence type="ECO:0000313" key="7">
    <source>
        <dbReference type="Proteomes" id="UP001497457"/>
    </source>
</evidence>
<dbReference type="Pfam" id="PF03936">
    <property type="entry name" value="Terpene_synth_C"/>
    <property type="match status" value="1"/>
</dbReference>
<dbReference type="EMBL" id="OZ075138">
    <property type="protein sequence ID" value="CAL5009972.1"/>
    <property type="molecule type" value="Genomic_DNA"/>
</dbReference>
<dbReference type="PANTHER" id="PTHR31225:SF158">
    <property type="entry name" value="(E)-BETA-CARYOPHYLLENE SYNTHASE"/>
    <property type="match status" value="1"/>
</dbReference>
<dbReference type="InterPro" id="IPR050148">
    <property type="entry name" value="Terpene_synthase-like"/>
</dbReference>
<protein>
    <submittedName>
        <fullName evidence="6">Uncharacterized protein</fullName>
    </submittedName>
</protein>
<evidence type="ECO:0000256" key="1">
    <source>
        <dbReference type="ARBA" id="ARBA00001936"/>
    </source>
</evidence>
<sequence length="590" mass="67774">MKQLAVAFSFPTEARYPAALSGFHLQLEARSNTTQAGSLSLSPPKNPKHQNSLFHLLPNNARTKSPRGRAARRQEERADCDGEFPCSVMKIKAKLKKEEVKAMLLDTDSFDLPEKLELVDTLGRLGLDHHYTKQINELLRKVSEAGNRDLDLPTTSLQFYLLRKHGYPISSDVFLKFRDDNGNIVSNDARCLLRLYDAAHLRVHGEEILDNIITSTKNQLQCIIENLEPNLKEVVKYALKTPLFRRLNRVEARQYISIYEKNTEHNDVILEFAKLDFNILLNLYCEELRDLTLWWKEFQTQANTSMYARDRMVEMHFWMLGVFFEPQYSYSRKMLTQLFLIVSILDDLYDNYCTTEEGSTFAAALQRWDEAAAEQCPSYLRTLYINILTTVKDIEEELKLQNNKHAKLVKGLIIDMAKCYHAEVEWRDKKYVPTTVEEHLRVSARSSGCMHLASQGFISMGDVASADAIEWASTYPKIIRAVCIIARLANDIMSHKREEASKNMVSTVQACAKEHGIAIEQATEKLRELIEEAWMDITEECLGQPQPMALLDRAVNLARTMEFLYKDVDGYTESYSIKGTLDSLYVNLIH</sequence>
<keyword evidence="3" id="KW-0479">Metal-binding</keyword>
<comment type="cofactor">
    <cofactor evidence="2">
        <name>Mg(2+)</name>
        <dbReference type="ChEBI" id="CHEBI:18420"/>
    </cofactor>
</comment>
<comment type="cofactor">
    <cofactor evidence="1">
        <name>Mn(2+)</name>
        <dbReference type="ChEBI" id="CHEBI:29035"/>
    </cofactor>
</comment>
<dbReference type="Gene3D" id="1.10.600.10">
    <property type="entry name" value="Farnesyl Diphosphate Synthase"/>
    <property type="match status" value="1"/>
</dbReference>
<dbReference type="FunFam" id="1.10.600.10:FF:000007">
    <property type="entry name" value="Isoprene synthase, chloroplastic"/>
    <property type="match status" value="1"/>
</dbReference>
<evidence type="ECO:0000259" key="4">
    <source>
        <dbReference type="Pfam" id="PF01397"/>
    </source>
</evidence>
<organism evidence="6 7">
    <name type="scientific">Urochloa decumbens</name>
    <dbReference type="NCBI Taxonomy" id="240449"/>
    <lineage>
        <taxon>Eukaryota</taxon>
        <taxon>Viridiplantae</taxon>
        <taxon>Streptophyta</taxon>
        <taxon>Embryophyta</taxon>
        <taxon>Tracheophyta</taxon>
        <taxon>Spermatophyta</taxon>
        <taxon>Magnoliopsida</taxon>
        <taxon>Liliopsida</taxon>
        <taxon>Poales</taxon>
        <taxon>Poaceae</taxon>
        <taxon>PACMAD clade</taxon>
        <taxon>Panicoideae</taxon>
        <taxon>Panicodae</taxon>
        <taxon>Paniceae</taxon>
        <taxon>Melinidinae</taxon>
        <taxon>Urochloa</taxon>
    </lineage>
</organism>
<dbReference type="InterPro" id="IPR008930">
    <property type="entry name" value="Terpenoid_cyclase/PrenylTrfase"/>
</dbReference>
<evidence type="ECO:0000256" key="3">
    <source>
        <dbReference type="ARBA" id="ARBA00022723"/>
    </source>
</evidence>
<reference evidence="7" key="1">
    <citation type="submission" date="2024-06" db="EMBL/GenBank/DDBJ databases">
        <authorList>
            <person name="Ryan C."/>
        </authorList>
    </citation>
    <scope>NUCLEOTIDE SEQUENCE [LARGE SCALE GENOMIC DNA]</scope>
</reference>
<dbReference type="InterPro" id="IPR008949">
    <property type="entry name" value="Isoprenoid_synthase_dom_sf"/>
</dbReference>
<reference evidence="6 7" key="2">
    <citation type="submission" date="2024-10" db="EMBL/GenBank/DDBJ databases">
        <authorList>
            <person name="Ryan C."/>
        </authorList>
    </citation>
    <scope>NUCLEOTIDE SEQUENCE [LARGE SCALE GENOMIC DNA]</scope>
</reference>
<dbReference type="InterPro" id="IPR036965">
    <property type="entry name" value="Terpene_synth_N_sf"/>
</dbReference>
<dbReference type="Gene3D" id="1.50.10.130">
    <property type="entry name" value="Terpene synthase, N-terminal domain"/>
    <property type="match status" value="1"/>
</dbReference>
<dbReference type="SFLD" id="SFLDS00005">
    <property type="entry name" value="Isoprenoid_Synthase_Type_I"/>
    <property type="match status" value="1"/>
</dbReference>
<keyword evidence="7" id="KW-1185">Reference proteome</keyword>
<feature type="domain" description="Terpene synthase N-terminal" evidence="4">
    <location>
        <begin position="88"/>
        <end position="239"/>
    </location>
</feature>
<gene>
    <name evidence="6" type="ORF">URODEC1_LOCUS69769</name>
</gene>
<dbReference type="InterPro" id="IPR005630">
    <property type="entry name" value="Terpene_synthase_metal-bd"/>
</dbReference>
<dbReference type="InterPro" id="IPR001906">
    <property type="entry name" value="Terpene_synth_N"/>
</dbReference>
<dbReference type="GO" id="GO:0046872">
    <property type="term" value="F:metal ion binding"/>
    <property type="evidence" value="ECO:0007669"/>
    <property type="project" value="UniProtKB-KW"/>
</dbReference>
<dbReference type="SUPFAM" id="SSF48576">
    <property type="entry name" value="Terpenoid synthases"/>
    <property type="match status" value="1"/>
</dbReference>
<evidence type="ECO:0000259" key="5">
    <source>
        <dbReference type="Pfam" id="PF03936"/>
    </source>
</evidence>
<dbReference type="SFLD" id="SFLDG01019">
    <property type="entry name" value="Terpene_Cyclase_Like_1_C_Termi"/>
    <property type="match status" value="1"/>
</dbReference>
<dbReference type="InterPro" id="IPR044814">
    <property type="entry name" value="Terpene_cyclase_plant_C1"/>
</dbReference>
<proteinExistence type="predicted"/>